<evidence type="ECO:0000313" key="3">
    <source>
        <dbReference type="EMBL" id="SFF89678.1"/>
    </source>
</evidence>
<dbReference type="PROSITE" id="PS51186">
    <property type="entry name" value="GNAT"/>
    <property type="match status" value="1"/>
</dbReference>
<gene>
    <name evidence="2" type="ORF">DBY38_05680</name>
    <name evidence="3" type="ORF">SAMN04487885_11452</name>
</gene>
<organism evidence="3 4">
    <name type="scientific">Clostridium cadaveris</name>
    <dbReference type="NCBI Taxonomy" id="1529"/>
    <lineage>
        <taxon>Bacteria</taxon>
        <taxon>Bacillati</taxon>
        <taxon>Bacillota</taxon>
        <taxon>Clostridia</taxon>
        <taxon>Eubacteriales</taxon>
        <taxon>Clostridiaceae</taxon>
        <taxon>Clostridium</taxon>
    </lineage>
</organism>
<reference evidence="2 5" key="2">
    <citation type="submission" date="2018-03" db="EMBL/GenBank/DDBJ databases">
        <title>The uncultured portion of the human microbiome is neutrally assembled.</title>
        <authorList>
            <person name="Jeraldo P."/>
            <person name="Boardman L."/>
            <person name="White B.A."/>
            <person name="Nelson H."/>
            <person name="Goldenfeld N."/>
            <person name="Chia N."/>
        </authorList>
    </citation>
    <scope>NUCLEOTIDE SEQUENCE [LARGE SCALE GENOMIC DNA]</scope>
    <source>
        <strain evidence="2">CIM:MAG 903</strain>
    </source>
</reference>
<dbReference type="STRING" id="1529.SAMN04487885_11452"/>
<keyword evidence="4" id="KW-1185">Reference proteome</keyword>
<dbReference type="EMBL" id="QAMZ01000029">
    <property type="protein sequence ID" value="PWL53883.1"/>
    <property type="molecule type" value="Genomic_DNA"/>
</dbReference>
<dbReference type="SUPFAM" id="SSF55729">
    <property type="entry name" value="Acyl-CoA N-acyltransferases (Nat)"/>
    <property type="match status" value="1"/>
</dbReference>
<dbReference type="InterPro" id="IPR016181">
    <property type="entry name" value="Acyl_CoA_acyltransferase"/>
</dbReference>
<dbReference type="Proteomes" id="UP000182135">
    <property type="component" value="Unassembled WGS sequence"/>
</dbReference>
<evidence type="ECO:0000259" key="1">
    <source>
        <dbReference type="PROSITE" id="PS51186"/>
    </source>
</evidence>
<evidence type="ECO:0000313" key="2">
    <source>
        <dbReference type="EMBL" id="PWL53883.1"/>
    </source>
</evidence>
<sequence length="175" mass="20186">MEYRKIIIDEMNLDLFSAFERYQEVTKCRRKIDGQWVIVDDPFIDQWSKDEYEILVSYLKNTIKTYGVVLGAFVDGKLKGFASVESTPLGSNREYLDLSSIHVSYDSRGKDIGKKLFDMAAKWAKEQGASKLYISAHSAVESQMFYKAMGCVEATEYNEEHVKREPCDCQLEYVL</sequence>
<name>A0A1I2MFB5_9CLOT</name>
<keyword evidence="2" id="KW-0808">Transferase</keyword>
<evidence type="ECO:0000313" key="5">
    <source>
        <dbReference type="Proteomes" id="UP000246114"/>
    </source>
</evidence>
<evidence type="ECO:0000313" key="4">
    <source>
        <dbReference type="Proteomes" id="UP000182135"/>
    </source>
</evidence>
<reference evidence="3 4" key="1">
    <citation type="submission" date="2016-10" db="EMBL/GenBank/DDBJ databases">
        <authorList>
            <person name="de Groot N.N."/>
        </authorList>
    </citation>
    <scope>NUCLEOTIDE SEQUENCE [LARGE SCALE GENOMIC DNA]</scope>
    <source>
        <strain evidence="3 4">NLAE-zl-G419</strain>
    </source>
</reference>
<feature type="domain" description="N-acetyltransferase" evidence="1">
    <location>
        <begin position="6"/>
        <end position="168"/>
    </location>
</feature>
<dbReference type="OrthoDB" id="8116556at2"/>
<dbReference type="EMBL" id="FOOE01000014">
    <property type="protein sequence ID" value="SFF89678.1"/>
    <property type="molecule type" value="Genomic_DNA"/>
</dbReference>
<proteinExistence type="predicted"/>
<dbReference type="AlphaFoldDB" id="A0A1I2MFB5"/>
<accession>A0A1I2MFB5</accession>
<dbReference type="InterPro" id="IPR000182">
    <property type="entry name" value="GNAT_dom"/>
</dbReference>
<dbReference type="eggNOG" id="COG0456">
    <property type="taxonomic scope" value="Bacteria"/>
</dbReference>
<dbReference type="CDD" id="cd04301">
    <property type="entry name" value="NAT_SF"/>
    <property type="match status" value="1"/>
</dbReference>
<dbReference type="Gene3D" id="3.40.630.30">
    <property type="match status" value="1"/>
</dbReference>
<dbReference type="RefSeq" id="WP_027640245.1">
    <property type="nucleotide sequence ID" value="NZ_FOOE01000014.1"/>
</dbReference>
<dbReference type="Proteomes" id="UP000246114">
    <property type="component" value="Unassembled WGS sequence"/>
</dbReference>
<protein>
    <submittedName>
        <fullName evidence="3">N-acetylglutamate synthase, GNAT family</fullName>
    </submittedName>
    <submittedName>
        <fullName evidence="2">N-acetyltransferase</fullName>
    </submittedName>
</protein>
<dbReference type="Pfam" id="PF00583">
    <property type="entry name" value="Acetyltransf_1"/>
    <property type="match status" value="1"/>
</dbReference>
<dbReference type="GO" id="GO:0016747">
    <property type="term" value="F:acyltransferase activity, transferring groups other than amino-acyl groups"/>
    <property type="evidence" value="ECO:0007669"/>
    <property type="project" value="InterPro"/>
</dbReference>